<evidence type="ECO:0000313" key="1">
    <source>
        <dbReference type="EMBL" id="MBB3842305.1"/>
    </source>
</evidence>
<dbReference type="RefSeq" id="WP_183980587.1">
    <property type="nucleotide sequence ID" value="NZ_JACIBY010000033.1"/>
</dbReference>
<keyword evidence="2" id="KW-1185">Reference proteome</keyword>
<evidence type="ECO:0000313" key="2">
    <source>
        <dbReference type="Proteomes" id="UP000541352"/>
    </source>
</evidence>
<comment type="caution">
    <text evidence="1">The sequence shown here is derived from an EMBL/GenBank/DDBJ whole genome shotgun (WGS) entry which is preliminary data.</text>
</comment>
<accession>A0A7W5ZT88</accession>
<dbReference type="EMBL" id="JACIBY010000033">
    <property type="protein sequence ID" value="MBB3842305.1"/>
    <property type="molecule type" value="Genomic_DNA"/>
</dbReference>
<protein>
    <submittedName>
        <fullName evidence="1">Uncharacterized protein</fullName>
    </submittedName>
</protein>
<organism evidence="1 2">
    <name type="scientific">Runella defluvii</name>
    <dbReference type="NCBI Taxonomy" id="370973"/>
    <lineage>
        <taxon>Bacteria</taxon>
        <taxon>Pseudomonadati</taxon>
        <taxon>Bacteroidota</taxon>
        <taxon>Cytophagia</taxon>
        <taxon>Cytophagales</taxon>
        <taxon>Spirosomataceae</taxon>
        <taxon>Runella</taxon>
    </lineage>
</organism>
<gene>
    <name evidence="1" type="ORF">FHS57_006336</name>
</gene>
<sequence length="60" mass="6862">MDEKYLLAGIFFVKKNVNRKDVFEFFFGMSGGYPREEGGQVRLAELPLAIKLFLLAFGRS</sequence>
<name>A0A7W5ZT88_9BACT</name>
<reference evidence="1 2" key="1">
    <citation type="submission" date="2020-08" db="EMBL/GenBank/DDBJ databases">
        <title>Genomic Encyclopedia of Type Strains, Phase IV (KMG-IV): sequencing the most valuable type-strain genomes for metagenomic binning, comparative biology and taxonomic classification.</title>
        <authorList>
            <person name="Goeker M."/>
        </authorList>
    </citation>
    <scope>NUCLEOTIDE SEQUENCE [LARGE SCALE GENOMIC DNA]</scope>
    <source>
        <strain evidence="1 2">DSM 17976</strain>
    </source>
</reference>
<dbReference type="Proteomes" id="UP000541352">
    <property type="component" value="Unassembled WGS sequence"/>
</dbReference>
<dbReference type="AlphaFoldDB" id="A0A7W5ZT88"/>
<proteinExistence type="predicted"/>